<dbReference type="Proteomes" id="UP000321425">
    <property type="component" value="Unassembled WGS sequence"/>
</dbReference>
<feature type="transmembrane region" description="Helical" evidence="1">
    <location>
        <begin position="120"/>
        <end position="140"/>
    </location>
</feature>
<keyword evidence="1" id="KW-1133">Transmembrane helix</keyword>
<feature type="transmembrane region" description="Helical" evidence="1">
    <location>
        <begin position="12"/>
        <end position="32"/>
    </location>
</feature>
<evidence type="ECO:0000313" key="4">
    <source>
        <dbReference type="Proteomes" id="UP000198548"/>
    </source>
</evidence>
<dbReference type="AlphaFoldDB" id="A0A1H7SP47"/>
<feature type="transmembrane region" description="Helical" evidence="1">
    <location>
        <begin position="80"/>
        <end position="108"/>
    </location>
</feature>
<gene>
    <name evidence="2" type="ORF">APU01nite_12340</name>
    <name evidence="3" type="ORF">SAMN04488100_10916</name>
</gene>
<feature type="transmembrane region" description="Helical" evidence="1">
    <location>
        <begin position="200"/>
        <end position="220"/>
    </location>
</feature>
<dbReference type="OrthoDB" id="4424890at2"/>
<feature type="transmembrane region" description="Helical" evidence="1">
    <location>
        <begin position="152"/>
        <end position="169"/>
    </location>
</feature>
<dbReference type="Proteomes" id="UP000198548">
    <property type="component" value="Unassembled WGS sequence"/>
</dbReference>
<dbReference type="EMBL" id="BJUX01000011">
    <property type="protein sequence ID" value="GEK89195.1"/>
    <property type="molecule type" value="Genomic_DNA"/>
</dbReference>
<evidence type="ECO:0000313" key="5">
    <source>
        <dbReference type="Proteomes" id="UP000321425"/>
    </source>
</evidence>
<dbReference type="STRING" id="426703.SAMN04488100_10916"/>
<reference evidence="2 5" key="2">
    <citation type="submission" date="2019-07" db="EMBL/GenBank/DDBJ databases">
        <title>Whole genome shotgun sequence of Alkalibacterium putridalgicola NBRC 103243.</title>
        <authorList>
            <person name="Hosoyama A."/>
            <person name="Uohara A."/>
            <person name="Ohji S."/>
            <person name="Ichikawa N."/>
        </authorList>
    </citation>
    <scope>NUCLEOTIDE SEQUENCE [LARGE SCALE GENOMIC DNA]</scope>
    <source>
        <strain evidence="2 5">NBRC 103243</strain>
    </source>
</reference>
<proteinExistence type="predicted"/>
<evidence type="ECO:0000256" key="1">
    <source>
        <dbReference type="SAM" id="Phobius"/>
    </source>
</evidence>
<sequence length="378" mass="40633">MENKKRSVRPSFVFGMTGAMIAYYIGASTGTGQEFFQSYGTHGVMGILGVILNQISIAALAFAVIFVAKKHKLSEPKDVFIWFLGKYVGTAVYYYTAAFVFFTLLQLISGTGSIVNQFYGLPYIVGSVGLVLLLIMSVLVGFKKMIDIISKIAPFILIAMVLVFVISLIDPADGIAGGSEFILANDEVFRTSDSWLVSTVLHHSYLILFLVPYFVSTYTVDPDASNKETVTWLAAAFIILALLTGLMITSQVANISLVIGAAAPNVSVAMAHTPRLAVALVAMIVAASYTTTAPIALIAADYFAERGTTRYKMIGIAIILLAFGISFLGSYAQIINVLMSVSGRIGLGVYAVAIVYRLYVLVTSKKKSAKAVKVVKKA</sequence>
<feature type="transmembrane region" description="Helical" evidence="1">
    <location>
        <begin position="341"/>
        <end position="360"/>
    </location>
</feature>
<protein>
    <submittedName>
        <fullName evidence="3">Uncharacterized membrane protein YkvI</fullName>
    </submittedName>
</protein>
<evidence type="ECO:0000313" key="2">
    <source>
        <dbReference type="EMBL" id="GEK89195.1"/>
    </source>
</evidence>
<feature type="transmembrane region" description="Helical" evidence="1">
    <location>
        <begin position="232"/>
        <end position="257"/>
    </location>
</feature>
<feature type="transmembrane region" description="Helical" evidence="1">
    <location>
        <begin position="44"/>
        <end position="68"/>
    </location>
</feature>
<keyword evidence="1" id="KW-0472">Membrane</keyword>
<reference evidence="3 4" key="1">
    <citation type="submission" date="2016-10" db="EMBL/GenBank/DDBJ databases">
        <authorList>
            <person name="de Groot N.N."/>
        </authorList>
    </citation>
    <scope>NUCLEOTIDE SEQUENCE [LARGE SCALE GENOMIC DNA]</scope>
    <source>
        <strain evidence="3 4">DSM 19182</strain>
    </source>
</reference>
<keyword evidence="5" id="KW-1185">Reference proteome</keyword>
<dbReference type="EMBL" id="FOBL01000009">
    <property type="protein sequence ID" value="SEL74283.1"/>
    <property type="molecule type" value="Genomic_DNA"/>
</dbReference>
<feature type="transmembrane region" description="Helical" evidence="1">
    <location>
        <begin position="314"/>
        <end position="335"/>
    </location>
</feature>
<evidence type="ECO:0000313" key="3">
    <source>
        <dbReference type="EMBL" id="SEL74283.1"/>
    </source>
</evidence>
<keyword evidence="1" id="KW-0812">Transmembrane</keyword>
<dbReference type="PANTHER" id="PTHR37814:SF1">
    <property type="entry name" value="MEMBRANE PROTEIN"/>
    <property type="match status" value="1"/>
</dbReference>
<dbReference type="RefSeq" id="WP_091487506.1">
    <property type="nucleotide sequence ID" value="NZ_BJUX01000011.1"/>
</dbReference>
<accession>A0A1H7SP47</accession>
<dbReference type="InterPro" id="IPR038728">
    <property type="entry name" value="YkvI-like"/>
</dbReference>
<name>A0A1H7SP47_9LACT</name>
<feature type="transmembrane region" description="Helical" evidence="1">
    <location>
        <begin position="277"/>
        <end position="302"/>
    </location>
</feature>
<dbReference type="PANTHER" id="PTHR37814">
    <property type="entry name" value="CONSERVED MEMBRANE PROTEIN"/>
    <property type="match status" value="1"/>
</dbReference>
<organism evidence="3 4">
    <name type="scientific">Alkalibacterium putridalgicola</name>
    <dbReference type="NCBI Taxonomy" id="426703"/>
    <lineage>
        <taxon>Bacteria</taxon>
        <taxon>Bacillati</taxon>
        <taxon>Bacillota</taxon>
        <taxon>Bacilli</taxon>
        <taxon>Lactobacillales</taxon>
        <taxon>Carnobacteriaceae</taxon>
        <taxon>Alkalibacterium</taxon>
    </lineage>
</organism>